<evidence type="ECO:0000313" key="3">
    <source>
        <dbReference type="Proteomes" id="UP000633814"/>
    </source>
</evidence>
<reference evidence="2 3" key="1">
    <citation type="submission" date="2021-10" db="EMBL/GenBank/DDBJ databases">
        <title>Alishewanella koreense sp. nov. isolated from seawater of southwestern coast in South Korea and the proposal for the reclassification of Rheinheimera perlucida and Rheinheimera tuosuensis as Arsukibacterium perlucida and Arsukibacterium tuosuensis.</title>
        <authorList>
            <person name="Kim K.H."/>
            <person name="Ruan W."/>
            <person name="Kim K.R."/>
            <person name="Baek J.H."/>
            <person name="Jeon C.O."/>
        </authorList>
    </citation>
    <scope>NUCLEOTIDE SEQUENCE [LARGE SCALE GENOMIC DNA]</scope>
    <source>
        <strain evidence="2 3">16-MA</strain>
    </source>
</reference>
<protein>
    <submittedName>
        <fullName evidence="2">TM2 domain-containing protein</fullName>
    </submittedName>
</protein>
<dbReference type="Proteomes" id="UP000633814">
    <property type="component" value="Unassembled WGS sequence"/>
</dbReference>
<keyword evidence="1" id="KW-1133">Transmembrane helix</keyword>
<name>A0ABS8C2Z7_9ALTE</name>
<keyword evidence="1" id="KW-0812">Transmembrane</keyword>
<feature type="transmembrane region" description="Helical" evidence="1">
    <location>
        <begin position="42"/>
        <end position="59"/>
    </location>
</feature>
<evidence type="ECO:0000313" key="2">
    <source>
        <dbReference type="EMBL" id="MCB5226690.1"/>
    </source>
</evidence>
<dbReference type="EMBL" id="JAEINI020000004">
    <property type="protein sequence ID" value="MCB5226690.1"/>
    <property type="molecule type" value="Genomic_DNA"/>
</dbReference>
<keyword evidence="3" id="KW-1185">Reference proteome</keyword>
<dbReference type="RefSeq" id="WP_226750787.1">
    <property type="nucleotide sequence ID" value="NZ_JAEINI020000004.1"/>
</dbReference>
<proteinExistence type="predicted"/>
<evidence type="ECO:0000256" key="1">
    <source>
        <dbReference type="SAM" id="Phobius"/>
    </source>
</evidence>
<sequence length="134" mass="15659">MLKQIEVDAQEEALRSRTAALPDAQRQAFYQLVKDQLKDPDTYAALNWFFVAGLHHFYLQQWRHGLLNILSFALGVALLFTSVWLTGIVLIMLVSIYEFYQLFRAQIIVQDWNNQLMNRLLDSGDYLKQQADHL</sequence>
<feature type="transmembrane region" description="Helical" evidence="1">
    <location>
        <begin position="66"/>
        <end position="94"/>
    </location>
</feature>
<accession>A0ABS8C2Z7</accession>
<comment type="caution">
    <text evidence="2">The sequence shown here is derived from an EMBL/GenBank/DDBJ whole genome shotgun (WGS) entry which is preliminary data.</text>
</comment>
<gene>
    <name evidence="2" type="ORF">JAO78_007645</name>
</gene>
<organism evidence="2 3">
    <name type="scientific">Alishewanella maricola</name>
    <dbReference type="NCBI Taxonomy" id="2795740"/>
    <lineage>
        <taxon>Bacteria</taxon>
        <taxon>Pseudomonadati</taxon>
        <taxon>Pseudomonadota</taxon>
        <taxon>Gammaproteobacteria</taxon>
        <taxon>Alteromonadales</taxon>
        <taxon>Alteromonadaceae</taxon>
        <taxon>Alishewanella</taxon>
    </lineage>
</organism>
<keyword evidence="1" id="KW-0472">Membrane</keyword>